<dbReference type="GO" id="GO:0017128">
    <property type="term" value="F:phospholipid scramblase activity"/>
    <property type="evidence" value="ECO:0007669"/>
    <property type="project" value="InterPro"/>
</dbReference>
<keyword evidence="2" id="KW-0106">Calcium</keyword>
<comment type="function">
    <text evidence="2">May mediate accelerated ATP-independent bidirectional transbilayer migration of phospholipids upon binding calcium ions that results in a loss of phospholipid asymmetry in the plasma membrane.</text>
</comment>
<reference evidence="4 5" key="1">
    <citation type="submission" date="2020-04" db="EMBL/GenBank/DDBJ databases">
        <authorList>
            <person name="Laetsch R D."/>
            <person name="Stevens L."/>
            <person name="Kumar S."/>
            <person name="Blaxter L. M."/>
        </authorList>
    </citation>
    <scope>NUCLEOTIDE SEQUENCE [LARGE SCALE GENOMIC DNA]</scope>
</reference>
<comment type="caution">
    <text evidence="4">The sequence shown here is derived from an EMBL/GenBank/DDBJ whole genome shotgun (WGS) entry which is preliminary data.</text>
</comment>
<dbReference type="OrthoDB" id="5873252at2759"/>
<evidence type="ECO:0000313" key="5">
    <source>
        <dbReference type="Proteomes" id="UP000494206"/>
    </source>
</evidence>
<accession>A0A8S1EWF1</accession>
<comment type="cofactor">
    <cofactor evidence="2">
        <name>Ca(2+)</name>
        <dbReference type="ChEBI" id="CHEBI:29108"/>
    </cofactor>
</comment>
<dbReference type="AlphaFoldDB" id="A0A8S1EWF1"/>
<keyword evidence="5" id="KW-1185">Reference proteome</keyword>
<feature type="compositionally biased region" description="Basic residues" evidence="3">
    <location>
        <begin position="1"/>
        <end position="15"/>
    </location>
</feature>
<feature type="transmembrane region" description="Helical" evidence="2">
    <location>
        <begin position="171"/>
        <end position="190"/>
    </location>
</feature>
<dbReference type="PANTHER" id="PTHR23248:SF63">
    <property type="entry name" value="PHOSPHOLIPID SCRAMBLASE"/>
    <property type="match status" value="1"/>
</dbReference>
<dbReference type="Proteomes" id="UP000494206">
    <property type="component" value="Unassembled WGS sequence"/>
</dbReference>
<dbReference type="InterPro" id="IPR005552">
    <property type="entry name" value="Scramblase"/>
</dbReference>
<sequence length="191" mass="21238">MVRKHQPGSRSRSRSPPRQQHHDGPQLASARGFHWMEPMTEIPGIPPGLEYIAQIEALILKQLVEPVEVLLGFETANRYAILNKYGQQIGFVTIGCCSSDLQIRDMTGRTVLYITRTGCCCCNNTFLVTDLRGVAIGKIHKNWGGLAKEMFTDADTFSISFPIDLDCKIKAVLLGASFLIVIIYLMISPIN</sequence>
<dbReference type="EMBL" id="CADEPM010000006">
    <property type="protein sequence ID" value="CAB3408051.1"/>
    <property type="molecule type" value="Genomic_DNA"/>
</dbReference>
<keyword evidence="2" id="KW-0449">Lipoprotein</keyword>
<dbReference type="GO" id="GO:0005886">
    <property type="term" value="C:plasma membrane"/>
    <property type="evidence" value="ECO:0007669"/>
    <property type="project" value="TreeGrafter"/>
</dbReference>
<keyword evidence="2" id="KW-0564">Palmitate</keyword>
<dbReference type="Pfam" id="PF03803">
    <property type="entry name" value="Scramblase"/>
    <property type="match status" value="1"/>
</dbReference>
<feature type="region of interest" description="Disordered" evidence="3">
    <location>
        <begin position="1"/>
        <end position="26"/>
    </location>
</feature>
<evidence type="ECO:0000256" key="2">
    <source>
        <dbReference type="RuleBase" id="RU363116"/>
    </source>
</evidence>
<keyword evidence="2" id="KW-0472">Membrane</keyword>
<organism evidence="4 5">
    <name type="scientific">Caenorhabditis bovis</name>
    <dbReference type="NCBI Taxonomy" id="2654633"/>
    <lineage>
        <taxon>Eukaryota</taxon>
        <taxon>Metazoa</taxon>
        <taxon>Ecdysozoa</taxon>
        <taxon>Nematoda</taxon>
        <taxon>Chromadorea</taxon>
        <taxon>Rhabditida</taxon>
        <taxon>Rhabditina</taxon>
        <taxon>Rhabditomorpha</taxon>
        <taxon>Rhabditoidea</taxon>
        <taxon>Rhabditidae</taxon>
        <taxon>Peloderinae</taxon>
        <taxon>Caenorhabditis</taxon>
    </lineage>
</organism>
<gene>
    <name evidence="4" type="ORF">CBOVIS_LOCUS9884</name>
</gene>
<dbReference type="PANTHER" id="PTHR23248">
    <property type="entry name" value="PHOSPHOLIPID SCRAMBLASE-RELATED"/>
    <property type="match status" value="1"/>
</dbReference>
<proteinExistence type="inferred from homology"/>
<protein>
    <recommendedName>
        <fullName evidence="2">Phospholipid scramblase</fullName>
    </recommendedName>
</protein>
<evidence type="ECO:0000256" key="1">
    <source>
        <dbReference type="ARBA" id="ARBA00005350"/>
    </source>
</evidence>
<keyword evidence="2" id="KW-1133">Transmembrane helix</keyword>
<name>A0A8S1EWF1_9PELO</name>
<evidence type="ECO:0000256" key="3">
    <source>
        <dbReference type="SAM" id="MobiDB-lite"/>
    </source>
</evidence>
<keyword evidence="2" id="KW-0812">Transmembrane</keyword>
<evidence type="ECO:0000313" key="4">
    <source>
        <dbReference type="EMBL" id="CAB3408051.1"/>
    </source>
</evidence>
<comment type="similarity">
    <text evidence="1 2">Belongs to the phospholipid scramblase family.</text>
</comment>